<protein>
    <submittedName>
        <fullName evidence="8">Uncharacterized protein TCIL3000_9_5010</fullName>
    </submittedName>
</protein>
<evidence type="ECO:0000256" key="2">
    <source>
        <dbReference type="ARBA" id="ARBA00004555"/>
    </source>
</evidence>
<dbReference type="PANTHER" id="PTHR20902:SF0">
    <property type="entry name" value="TRAFFICKING PROTEIN PARTICLE COMPLEX SUBUNIT 5"/>
    <property type="match status" value="1"/>
</dbReference>
<evidence type="ECO:0000256" key="4">
    <source>
        <dbReference type="ARBA" id="ARBA00022448"/>
    </source>
</evidence>
<name>G0UUN3_TRYCI</name>
<dbReference type="GO" id="GO:0005783">
    <property type="term" value="C:endoplasmic reticulum"/>
    <property type="evidence" value="ECO:0007669"/>
    <property type="project" value="UniProtKB-SubCell"/>
</dbReference>
<dbReference type="GO" id="GO:1990070">
    <property type="term" value="C:TRAPPI protein complex"/>
    <property type="evidence" value="ECO:0007669"/>
    <property type="project" value="TreeGrafter"/>
</dbReference>
<dbReference type="Pfam" id="PF04051">
    <property type="entry name" value="TRAPP"/>
    <property type="match status" value="1"/>
</dbReference>
<dbReference type="Gene3D" id="3.30.1380.20">
    <property type="entry name" value="Trafficking protein particle complex subunit 3"/>
    <property type="match status" value="1"/>
</dbReference>
<dbReference type="AlphaFoldDB" id="G0UUN3"/>
<proteinExistence type="inferred from homology"/>
<sequence length="205" mass="23425">MMNRDSTKASRADRVSGRISGDEAKVSLSLFSFLFSEVCTRAHNIPTKAENIEVIERRLTQLGVIVGTKLIMLSSLKDSADSQRRPTTVDEVMKLLQEKFWTRWFGKAASDLQQENESDRYFLFDSNPIVLRHVFPSPEYMDAEGQWNINYASFMGGIVEGALKAIGFDAEVLTYHHPEPDKPKQSIFAVTFSEHVRDRENRVYE</sequence>
<comment type="similarity">
    <text evidence="3">Belongs to the TRAPP small subunits family. BET3 subfamily.</text>
</comment>
<dbReference type="InterPro" id="IPR024096">
    <property type="entry name" value="NO_sig/Golgi_transp_ligand-bd"/>
</dbReference>
<dbReference type="GO" id="GO:0006888">
    <property type="term" value="P:endoplasmic reticulum to Golgi vesicle-mediated transport"/>
    <property type="evidence" value="ECO:0007669"/>
    <property type="project" value="TreeGrafter"/>
</dbReference>
<reference evidence="8" key="1">
    <citation type="journal article" date="2012" name="Proc. Natl. Acad. Sci. U.S.A.">
        <title>Antigenic diversity is generated by distinct evolutionary mechanisms in African trypanosome species.</title>
        <authorList>
            <person name="Jackson A.P."/>
            <person name="Berry A."/>
            <person name="Aslett M."/>
            <person name="Allison H.C."/>
            <person name="Burton P."/>
            <person name="Vavrova-Anderson J."/>
            <person name="Brown R."/>
            <person name="Browne H."/>
            <person name="Corton N."/>
            <person name="Hauser H."/>
            <person name="Gamble J."/>
            <person name="Gilderthorp R."/>
            <person name="Marcello L."/>
            <person name="McQuillan J."/>
            <person name="Otto T.D."/>
            <person name="Quail M.A."/>
            <person name="Sanders M.J."/>
            <person name="van Tonder A."/>
            <person name="Ginger M.L."/>
            <person name="Field M.C."/>
            <person name="Barry J.D."/>
            <person name="Hertz-Fowler C."/>
            <person name="Berriman M."/>
        </authorList>
    </citation>
    <scope>NUCLEOTIDE SEQUENCE</scope>
    <source>
        <strain evidence="8">IL3000</strain>
    </source>
</reference>
<accession>G0UUN3</accession>
<organism evidence="8">
    <name type="scientific">Trypanosoma congolense (strain IL3000)</name>
    <dbReference type="NCBI Taxonomy" id="1068625"/>
    <lineage>
        <taxon>Eukaryota</taxon>
        <taxon>Discoba</taxon>
        <taxon>Euglenozoa</taxon>
        <taxon>Kinetoplastea</taxon>
        <taxon>Metakinetoplastina</taxon>
        <taxon>Trypanosomatida</taxon>
        <taxon>Trypanosomatidae</taxon>
        <taxon>Trypanosoma</taxon>
        <taxon>Nannomonas</taxon>
    </lineage>
</organism>
<keyword evidence="4" id="KW-0813">Transport</keyword>
<dbReference type="InterPro" id="IPR016696">
    <property type="entry name" value="TRAPP-I_su5"/>
</dbReference>
<evidence type="ECO:0000256" key="1">
    <source>
        <dbReference type="ARBA" id="ARBA00004240"/>
    </source>
</evidence>
<evidence type="ECO:0000313" key="8">
    <source>
        <dbReference type="EMBL" id="CCC93097.1"/>
    </source>
</evidence>
<dbReference type="GO" id="GO:1990071">
    <property type="term" value="C:TRAPPII protein complex"/>
    <property type="evidence" value="ECO:0007669"/>
    <property type="project" value="TreeGrafter"/>
</dbReference>
<dbReference type="InterPro" id="IPR007194">
    <property type="entry name" value="TRAPP_component"/>
</dbReference>
<dbReference type="GO" id="GO:1990072">
    <property type="term" value="C:TRAPPIII protein complex"/>
    <property type="evidence" value="ECO:0007669"/>
    <property type="project" value="TreeGrafter"/>
</dbReference>
<gene>
    <name evidence="8" type="ORF">TCIL3000_9_5010</name>
</gene>
<keyword evidence="7" id="KW-0333">Golgi apparatus</keyword>
<evidence type="ECO:0000256" key="6">
    <source>
        <dbReference type="ARBA" id="ARBA00022892"/>
    </source>
</evidence>
<keyword evidence="5" id="KW-0256">Endoplasmic reticulum</keyword>
<dbReference type="VEuPathDB" id="TriTrypDB:TcIL3000_9_5010"/>
<comment type="subcellular location">
    <subcellularLocation>
        <location evidence="1">Endoplasmic reticulum</location>
    </subcellularLocation>
    <subcellularLocation>
        <location evidence="2">Golgi apparatus</location>
    </subcellularLocation>
</comment>
<dbReference type="PANTHER" id="PTHR20902">
    <property type="entry name" value="41-2 PROTEIN ANTIGEN-RELATED"/>
    <property type="match status" value="1"/>
</dbReference>
<dbReference type="EMBL" id="HE575322">
    <property type="protein sequence ID" value="CCC93097.1"/>
    <property type="molecule type" value="Genomic_DNA"/>
</dbReference>
<evidence type="ECO:0000256" key="3">
    <source>
        <dbReference type="ARBA" id="ARBA00006218"/>
    </source>
</evidence>
<dbReference type="SUPFAM" id="SSF111126">
    <property type="entry name" value="Ligand-binding domain in the NO signalling and Golgi transport"/>
    <property type="match status" value="1"/>
</dbReference>
<keyword evidence="6" id="KW-0931">ER-Golgi transport</keyword>
<evidence type="ECO:0000256" key="7">
    <source>
        <dbReference type="ARBA" id="ARBA00023034"/>
    </source>
</evidence>
<evidence type="ECO:0000256" key="5">
    <source>
        <dbReference type="ARBA" id="ARBA00022824"/>
    </source>
</evidence>
<dbReference type="CDD" id="cd14943">
    <property type="entry name" value="TRAPPC5_Trs31"/>
    <property type="match status" value="1"/>
</dbReference>